<dbReference type="GO" id="GO:0048364">
    <property type="term" value="P:root development"/>
    <property type="evidence" value="ECO:0007669"/>
    <property type="project" value="InterPro"/>
</dbReference>
<evidence type="ECO:0000313" key="1">
    <source>
        <dbReference type="EMBL" id="CAA2970135.1"/>
    </source>
</evidence>
<dbReference type="EMBL" id="CACTIH010001962">
    <property type="protein sequence ID" value="CAA2970135.1"/>
    <property type="molecule type" value="Genomic_DNA"/>
</dbReference>
<dbReference type="PANTHER" id="PTHR31509">
    <property type="entry name" value="BPS1-LIKE PROTEIN"/>
    <property type="match status" value="1"/>
</dbReference>
<dbReference type="AlphaFoldDB" id="A0A8S0QVW7"/>
<name>A0A8S0QVW7_OLEEU</name>
<dbReference type="Pfam" id="PF03087">
    <property type="entry name" value="BPS1"/>
    <property type="match status" value="1"/>
</dbReference>
<keyword evidence="2" id="KW-1185">Reference proteome</keyword>
<comment type="caution">
    <text evidence="1">The sequence shown here is derived from an EMBL/GenBank/DDBJ whole genome shotgun (WGS) entry which is preliminary data.</text>
</comment>
<dbReference type="InterPro" id="IPR004320">
    <property type="entry name" value="BPS1_pln"/>
</dbReference>
<dbReference type="Proteomes" id="UP000594638">
    <property type="component" value="Unassembled WGS sequence"/>
</dbReference>
<dbReference type="OrthoDB" id="985898at2759"/>
<sequence length="322" mass="36181">MAQATSQKQEFCFGFLFAMVVLLVQRLGRSLKFLSRMENHNPDSRALLDSIDVFRAKISNITSQILLKPVEGSELLSLAWVQKCFGVLDMVNKDFARLVVEIDYPMKAWGGAATEEFLKYSLQVLDLLNSVSSSISHLNQAKISLIYALSQVDKSPSSAKENLMQIRPKCCSIKLGEDSKVEGLLSGIEEKSCSEKEFIVLQALSAMKSIEFWVLDAILSSVETRKSNSSNTNCPNSKFCREINEKPDAIKEVREVNDAAMHLASELSTGRCNEAAKELKRRLVVLENSLQEIEKQTKALFSQILDTRNQLLENFRFKGNKQ</sequence>
<reference evidence="1 2" key="1">
    <citation type="submission" date="2019-12" db="EMBL/GenBank/DDBJ databases">
        <authorList>
            <person name="Alioto T."/>
            <person name="Alioto T."/>
            <person name="Gomez Garrido J."/>
        </authorList>
    </citation>
    <scope>NUCLEOTIDE SEQUENCE [LARGE SCALE GENOMIC DNA]</scope>
</reference>
<accession>A0A8S0QVW7</accession>
<proteinExistence type="predicted"/>
<gene>
    <name evidence="1" type="ORF">OLEA9_A120192</name>
</gene>
<organism evidence="1 2">
    <name type="scientific">Olea europaea subsp. europaea</name>
    <dbReference type="NCBI Taxonomy" id="158383"/>
    <lineage>
        <taxon>Eukaryota</taxon>
        <taxon>Viridiplantae</taxon>
        <taxon>Streptophyta</taxon>
        <taxon>Embryophyta</taxon>
        <taxon>Tracheophyta</taxon>
        <taxon>Spermatophyta</taxon>
        <taxon>Magnoliopsida</taxon>
        <taxon>eudicotyledons</taxon>
        <taxon>Gunneridae</taxon>
        <taxon>Pentapetalae</taxon>
        <taxon>asterids</taxon>
        <taxon>lamiids</taxon>
        <taxon>Lamiales</taxon>
        <taxon>Oleaceae</taxon>
        <taxon>Oleeae</taxon>
        <taxon>Olea</taxon>
    </lineage>
</organism>
<protein>
    <submittedName>
        <fullName evidence="1">Uncharacterized protein</fullName>
    </submittedName>
</protein>
<evidence type="ECO:0000313" key="2">
    <source>
        <dbReference type="Proteomes" id="UP000594638"/>
    </source>
</evidence>
<dbReference type="GO" id="GO:0048367">
    <property type="term" value="P:shoot system development"/>
    <property type="evidence" value="ECO:0007669"/>
    <property type="project" value="InterPro"/>
</dbReference>
<dbReference type="Gramene" id="OE9A120192T1">
    <property type="protein sequence ID" value="OE9A120192C1"/>
    <property type="gene ID" value="OE9A120192"/>
</dbReference>